<protein>
    <submittedName>
        <fullName evidence="1">Uncharacterized protein</fullName>
    </submittedName>
</protein>
<evidence type="ECO:0000313" key="1">
    <source>
        <dbReference type="EMBL" id="MES1918014.1"/>
    </source>
</evidence>
<keyword evidence="2" id="KW-1185">Reference proteome</keyword>
<evidence type="ECO:0000313" key="2">
    <source>
        <dbReference type="Proteomes" id="UP001439008"/>
    </source>
</evidence>
<comment type="caution">
    <text evidence="1">The sequence shown here is derived from an EMBL/GenBank/DDBJ whole genome shotgun (WGS) entry which is preliminary data.</text>
</comment>
<accession>A0ABV2AEV5</accession>
<reference evidence="1 2" key="1">
    <citation type="journal article" date="2024" name="BMC Biol.">
        <title>Comparative genomics of Ascetosporea gives new insight into the evolutionary basis for animal parasitism in Rhizaria.</title>
        <authorList>
            <person name="Hiltunen Thoren M."/>
            <person name="Onut-Brannstrom I."/>
            <person name="Alfjorden A."/>
            <person name="Peckova H."/>
            <person name="Swords F."/>
            <person name="Hooper C."/>
            <person name="Holzer A.S."/>
            <person name="Bass D."/>
            <person name="Burki F."/>
        </authorList>
    </citation>
    <scope>NUCLEOTIDE SEQUENCE [LARGE SCALE GENOMIC DNA]</scope>
    <source>
        <strain evidence="1">20-A016</strain>
    </source>
</reference>
<gene>
    <name evidence="1" type="ORF">MHBO_000046</name>
</gene>
<proteinExistence type="predicted"/>
<name>A0ABV2AEV5_9EUKA</name>
<dbReference type="Proteomes" id="UP001439008">
    <property type="component" value="Unassembled WGS sequence"/>
</dbReference>
<dbReference type="EMBL" id="JBDODL010000006">
    <property type="protein sequence ID" value="MES1918014.1"/>
    <property type="molecule type" value="Genomic_DNA"/>
</dbReference>
<sequence length="104" mass="12005">MHMTLDCKRNKGDRWVNSCAVECEKDYVIGERGKMGKRDIVKCIKGVVNTHTTKMDCRRKCTKYPDSCDFPESCIGENEYDQPFCSTSFYAKIKASVKFYPPKN</sequence>
<organism evidence="1 2">
    <name type="scientific">Bonamia ostreae</name>
    <dbReference type="NCBI Taxonomy" id="126728"/>
    <lineage>
        <taxon>Eukaryota</taxon>
        <taxon>Sar</taxon>
        <taxon>Rhizaria</taxon>
        <taxon>Endomyxa</taxon>
        <taxon>Ascetosporea</taxon>
        <taxon>Haplosporida</taxon>
        <taxon>Bonamia</taxon>
    </lineage>
</organism>